<gene>
    <name evidence="1" type="ORF">BDN72DRAFT_891661</name>
</gene>
<dbReference type="EMBL" id="ML208261">
    <property type="protein sequence ID" value="TFK75782.1"/>
    <property type="molecule type" value="Genomic_DNA"/>
</dbReference>
<sequence>MRPSSPLVLIATLLAAAHVAAKEVRLFHRIVHPALPQVEYRERGVLVLDPNVQSAFRPSTALAQDLSFFAETLQNANVDLDTALYQVALERADDASESTYDISSVKVCHLHKVSQETIVLHTNDPRGTDPYALDYFVSPIPHDGACPPLKKAKSNTSPGPSPLQSLAGNIGSLNSTVAVRTAHVPPL</sequence>
<name>A0ACD3BDW2_9AGAR</name>
<evidence type="ECO:0000313" key="2">
    <source>
        <dbReference type="Proteomes" id="UP000308600"/>
    </source>
</evidence>
<evidence type="ECO:0000313" key="1">
    <source>
        <dbReference type="EMBL" id="TFK75782.1"/>
    </source>
</evidence>
<proteinExistence type="predicted"/>
<organism evidence="1 2">
    <name type="scientific">Pluteus cervinus</name>
    <dbReference type="NCBI Taxonomy" id="181527"/>
    <lineage>
        <taxon>Eukaryota</taxon>
        <taxon>Fungi</taxon>
        <taxon>Dikarya</taxon>
        <taxon>Basidiomycota</taxon>
        <taxon>Agaricomycotina</taxon>
        <taxon>Agaricomycetes</taxon>
        <taxon>Agaricomycetidae</taxon>
        <taxon>Agaricales</taxon>
        <taxon>Pluteineae</taxon>
        <taxon>Pluteaceae</taxon>
        <taxon>Pluteus</taxon>
    </lineage>
</organism>
<protein>
    <submittedName>
        <fullName evidence="1">Uncharacterized protein</fullName>
    </submittedName>
</protein>
<reference evidence="1 2" key="1">
    <citation type="journal article" date="2019" name="Nat. Ecol. Evol.">
        <title>Megaphylogeny resolves global patterns of mushroom evolution.</title>
        <authorList>
            <person name="Varga T."/>
            <person name="Krizsan K."/>
            <person name="Foldi C."/>
            <person name="Dima B."/>
            <person name="Sanchez-Garcia M."/>
            <person name="Sanchez-Ramirez S."/>
            <person name="Szollosi G.J."/>
            <person name="Szarkandi J.G."/>
            <person name="Papp V."/>
            <person name="Albert L."/>
            <person name="Andreopoulos W."/>
            <person name="Angelini C."/>
            <person name="Antonin V."/>
            <person name="Barry K.W."/>
            <person name="Bougher N.L."/>
            <person name="Buchanan P."/>
            <person name="Buyck B."/>
            <person name="Bense V."/>
            <person name="Catcheside P."/>
            <person name="Chovatia M."/>
            <person name="Cooper J."/>
            <person name="Damon W."/>
            <person name="Desjardin D."/>
            <person name="Finy P."/>
            <person name="Geml J."/>
            <person name="Haridas S."/>
            <person name="Hughes K."/>
            <person name="Justo A."/>
            <person name="Karasinski D."/>
            <person name="Kautmanova I."/>
            <person name="Kiss B."/>
            <person name="Kocsube S."/>
            <person name="Kotiranta H."/>
            <person name="LaButti K.M."/>
            <person name="Lechner B.E."/>
            <person name="Liimatainen K."/>
            <person name="Lipzen A."/>
            <person name="Lukacs Z."/>
            <person name="Mihaltcheva S."/>
            <person name="Morgado L.N."/>
            <person name="Niskanen T."/>
            <person name="Noordeloos M.E."/>
            <person name="Ohm R.A."/>
            <person name="Ortiz-Santana B."/>
            <person name="Ovrebo C."/>
            <person name="Racz N."/>
            <person name="Riley R."/>
            <person name="Savchenko A."/>
            <person name="Shiryaev A."/>
            <person name="Soop K."/>
            <person name="Spirin V."/>
            <person name="Szebenyi C."/>
            <person name="Tomsovsky M."/>
            <person name="Tulloss R.E."/>
            <person name="Uehling J."/>
            <person name="Grigoriev I.V."/>
            <person name="Vagvolgyi C."/>
            <person name="Papp T."/>
            <person name="Martin F.M."/>
            <person name="Miettinen O."/>
            <person name="Hibbett D.S."/>
            <person name="Nagy L.G."/>
        </authorList>
    </citation>
    <scope>NUCLEOTIDE SEQUENCE [LARGE SCALE GENOMIC DNA]</scope>
    <source>
        <strain evidence="1 2">NL-1719</strain>
    </source>
</reference>
<accession>A0ACD3BDW2</accession>
<dbReference type="Proteomes" id="UP000308600">
    <property type="component" value="Unassembled WGS sequence"/>
</dbReference>
<keyword evidence="2" id="KW-1185">Reference proteome</keyword>